<sequence length="117" mass="12301">MNGGRNMIGFSAISSVSYSDTFSSQDNVQRIARLPSLARESSQDSSSGSAGDDEATQLQAKMLEAQIEALQQQLSGLQGKRAQSAYSAGSEGQAESETPPADGINRPTASNQINVYV</sequence>
<keyword evidence="3" id="KW-1185">Reference proteome</keyword>
<feature type="region of interest" description="Disordered" evidence="1">
    <location>
        <begin position="33"/>
        <end position="60"/>
    </location>
</feature>
<dbReference type="Proteomes" id="UP000335415">
    <property type="component" value="Unassembled WGS sequence"/>
</dbReference>
<evidence type="ECO:0000256" key="1">
    <source>
        <dbReference type="SAM" id="MobiDB-lite"/>
    </source>
</evidence>
<evidence type="ECO:0000313" key="3">
    <source>
        <dbReference type="Proteomes" id="UP000335415"/>
    </source>
</evidence>
<gene>
    <name evidence="2" type="ORF">FJU30_14990</name>
</gene>
<evidence type="ECO:0000313" key="2">
    <source>
        <dbReference type="EMBL" id="KAA8998982.1"/>
    </source>
</evidence>
<dbReference type="AlphaFoldDB" id="A0A5J5FXY4"/>
<dbReference type="Pfam" id="PF14282">
    <property type="entry name" value="FlxA"/>
    <property type="match status" value="1"/>
</dbReference>
<evidence type="ECO:0008006" key="4">
    <source>
        <dbReference type="Google" id="ProtNLM"/>
    </source>
</evidence>
<dbReference type="InterPro" id="IPR025577">
    <property type="entry name" value="FlxA"/>
</dbReference>
<accession>A0A5J5FXY4</accession>
<protein>
    <recommendedName>
        <fullName evidence="4">FlxA-like family protein</fullName>
    </recommendedName>
</protein>
<feature type="compositionally biased region" description="Polar residues" evidence="1">
    <location>
        <begin position="107"/>
        <end position="117"/>
    </location>
</feature>
<feature type="region of interest" description="Disordered" evidence="1">
    <location>
        <begin position="74"/>
        <end position="117"/>
    </location>
</feature>
<organism evidence="2 3">
    <name type="scientific">Affinibrenneria salicis</name>
    <dbReference type="NCBI Taxonomy" id="2590031"/>
    <lineage>
        <taxon>Bacteria</taxon>
        <taxon>Pseudomonadati</taxon>
        <taxon>Pseudomonadota</taxon>
        <taxon>Gammaproteobacteria</taxon>
        <taxon>Enterobacterales</taxon>
        <taxon>Pectobacteriaceae</taxon>
        <taxon>Affinibrenneria</taxon>
    </lineage>
</organism>
<dbReference type="EMBL" id="VYKJ01000007">
    <property type="protein sequence ID" value="KAA8998982.1"/>
    <property type="molecule type" value="Genomic_DNA"/>
</dbReference>
<proteinExistence type="predicted"/>
<name>A0A5J5FXY4_9GAMM</name>
<comment type="caution">
    <text evidence="2">The sequence shown here is derived from an EMBL/GenBank/DDBJ whole genome shotgun (WGS) entry which is preliminary data.</text>
</comment>
<reference evidence="2 3" key="1">
    <citation type="submission" date="2019-09" db="EMBL/GenBank/DDBJ databases">
        <authorList>
            <person name="Li Y."/>
        </authorList>
    </citation>
    <scope>NUCLEOTIDE SEQUENCE [LARGE SCALE GENOMIC DNA]</scope>
    <source>
        <strain evidence="2 3">L3-3HA</strain>
    </source>
</reference>
<dbReference type="OrthoDB" id="6420155at2"/>